<dbReference type="RefSeq" id="XP_005702844.1">
    <property type="nucleotide sequence ID" value="XM_005702787.1"/>
</dbReference>
<dbReference type="SUPFAM" id="SSF53474">
    <property type="entry name" value="alpha/beta-Hydrolases"/>
    <property type="match status" value="1"/>
</dbReference>
<dbReference type="Proteomes" id="UP000030680">
    <property type="component" value="Unassembled WGS sequence"/>
</dbReference>
<dbReference type="GO" id="GO:0016020">
    <property type="term" value="C:membrane"/>
    <property type="evidence" value="ECO:0007669"/>
    <property type="project" value="TreeGrafter"/>
</dbReference>
<dbReference type="InterPro" id="IPR036568">
    <property type="entry name" value="GGCT-like_sf"/>
</dbReference>
<evidence type="ECO:0000256" key="1">
    <source>
        <dbReference type="ARBA" id="ARBA00005420"/>
    </source>
</evidence>
<dbReference type="PANTHER" id="PTHR22753:SF14">
    <property type="entry name" value="MONOACYLGLYCEROL_DIACYLGLYCEROL O-ACYLTRANSFERASE"/>
    <property type="match status" value="1"/>
</dbReference>
<evidence type="ECO:0008006" key="6">
    <source>
        <dbReference type="Google" id="ProtNLM"/>
    </source>
</evidence>
<dbReference type="GO" id="GO:0008374">
    <property type="term" value="F:O-acyltransferase activity"/>
    <property type="evidence" value="ECO:0007669"/>
    <property type="project" value="InterPro"/>
</dbReference>
<sequence>MSFVFHSFPYEKDFKGLRSWRGYRKYCKHKVAVSLGVCMCSSVQQNLSNALSGKPETVNSRSNVTSPKSDKAVWYFAYGSNLSPKVFGPRSSNIWRRFQYLEATKARLPGFRLVFNVRGIPLLEPCFANIREDPDGIVTGVLYKLSYSDWKRLTRSEGVDITGVYKERSVRVLKEDSGETLMAFTLVAEDSRFTFAEEVMPSSRYLRLVLDGMQHWKLNSVHRFLGLKQEKDIASHSVSSRPAFAVVNTLAGFLPADLVSFSSVAHWETGALRFLKVPSQPLEESCVENSQTFISEYSSSAKSQVKPVLLYLPGIDGTGLGILPQLDALRKHFDVHCLVWPSSKLYNWQQLVDKTLVLIEDIISKERSQGWSLEDSSKVWLVAESMGCCLALLLAEKRPELFEHITLVNPATSYSRSFFSSILSKLDTLPPLVYQVAPVAISPLLLDFGRRLSQPDKLLHAARSLPKLSEILPPETLGHRIRLIEKFSANVKEWRRLKTKVLIIASVNDLLIPSYAESERLLDIFPKSVRYISHYGGHGLLLERDIGLSQLILRSHEILSSSESSNTKYQNIYPGEKTLPVANVSHLGSTEESHDEDFKFPSLEDIHRAKQQLLLYNKIFSPVFIGTNRVPEQRGRPILFVGNHTLYGITDVPFFIEHFLSKRNILIRALAHPIFWNWQSRDRSSRLSRSLWDDSSRFLEVMERFGSVPATPRNLYRLLEKKQSVLLFPGGAREAFKRKDEAYSLHWPREAEFVRMAIRHDAWIVPFSCVGPEDNFQIILDGEELIQLPLVGRLMESLFSLSDMPKGDVVREWKGPLNKQDLVNFIQPLSIPRSPHRIYFYFSSPIDSRLYTSAMKNRSQVEEMYGNIRDQVENGIRYLLDKRKEDPFEVWWKRIVFESVTGVAAPTKWQWSLRDGYLDRL</sequence>
<dbReference type="GeneID" id="17085305"/>
<evidence type="ECO:0000256" key="3">
    <source>
        <dbReference type="ARBA" id="ARBA00023315"/>
    </source>
</evidence>
<dbReference type="Gramene" id="EME26324">
    <property type="protein sequence ID" value="EME26324"/>
    <property type="gene ID" value="Gasu_60530"/>
</dbReference>
<organism evidence="4 5">
    <name type="scientific">Galdieria sulphuraria</name>
    <name type="common">Red alga</name>
    <dbReference type="NCBI Taxonomy" id="130081"/>
    <lineage>
        <taxon>Eukaryota</taxon>
        <taxon>Rhodophyta</taxon>
        <taxon>Bangiophyceae</taxon>
        <taxon>Galdieriales</taxon>
        <taxon>Galdieriaceae</taxon>
        <taxon>Galdieria</taxon>
    </lineage>
</organism>
<dbReference type="Pfam" id="PF03982">
    <property type="entry name" value="DAGAT"/>
    <property type="match status" value="1"/>
</dbReference>
<dbReference type="InterPro" id="IPR007130">
    <property type="entry name" value="DAGAT"/>
</dbReference>
<protein>
    <recommendedName>
        <fullName evidence="6">Gamma-glutamylcyclotransferase</fullName>
    </recommendedName>
</protein>
<dbReference type="PANTHER" id="PTHR22753">
    <property type="entry name" value="TRANSMEMBRANE PROTEIN 68"/>
    <property type="match status" value="1"/>
</dbReference>
<keyword evidence="5" id="KW-1185">Reference proteome</keyword>
<dbReference type="OMA" id="VHPMMFT"/>
<evidence type="ECO:0000256" key="2">
    <source>
        <dbReference type="ARBA" id="ARBA00022679"/>
    </source>
</evidence>
<dbReference type="eggNOG" id="ENOG502QQUD">
    <property type="taxonomic scope" value="Eukaryota"/>
</dbReference>
<dbReference type="InterPro" id="IPR029058">
    <property type="entry name" value="AB_hydrolase_fold"/>
</dbReference>
<dbReference type="OrthoDB" id="44277at2759"/>
<evidence type="ECO:0000313" key="5">
    <source>
        <dbReference type="Proteomes" id="UP000030680"/>
    </source>
</evidence>
<dbReference type="Gene3D" id="3.10.490.10">
    <property type="entry name" value="Gamma-glutamyl cyclotransferase-like"/>
    <property type="match status" value="1"/>
</dbReference>
<dbReference type="AlphaFoldDB" id="M2XSE0"/>
<dbReference type="EMBL" id="KB454553">
    <property type="protein sequence ID" value="EME26324.1"/>
    <property type="molecule type" value="Genomic_DNA"/>
</dbReference>
<keyword evidence="2" id="KW-0808">Transferase</keyword>
<dbReference type="Pfam" id="PF13772">
    <property type="entry name" value="AIG2_2"/>
    <property type="match status" value="1"/>
</dbReference>
<dbReference type="Gene3D" id="3.40.50.1820">
    <property type="entry name" value="alpha/beta hydrolase"/>
    <property type="match status" value="1"/>
</dbReference>
<name>M2XSE0_GALSU</name>
<comment type="similarity">
    <text evidence="1">Belongs to the diacylglycerol acyltransferase family.</text>
</comment>
<dbReference type="CDD" id="cd07987">
    <property type="entry name" value="LPLAT_MGAT-like"/>
    <property type="match status" value="1"/>
</dbReference>
<keyword evidence="3" id="KW-0012">Acyltransferase</keyword>
<gene>
    <name evidence="4" type="ORF">Gasu_60530</name>
</gene>
<proteinExistence type="inferred from homology"/>
<dbReference type="CDD" id="cd06661">
    <property type="entry name" value="GGCT_like"/>
    <property type="match status" value="1"/>
</dbReference>
<accession>M2XSE0</accession>
<reference evidence="5" key="1">
    <citation type="journal article" date="2013" name="Science">
        <title>Gene transfer from bacteria and archaea facilitated evolution of an extremophilic eukaryote.</title>
        <authorList>
            <person name="Schonknecht G."/>
            <person name="Chen W.H."/>
            <person name="Ternes C.M."/>
            <person name="Barbier G.G."/>
            <person name="Shrestha R.P."/>
            <person name="Stanke M."/>
            <person name="Brautigam A."/>
            <person name="Baker B.J."/>
            <person name="Banfield J.F."/>
            <person name="Garavito R.M."/>
            <person name="Carr K."/>
            <person name="Wilkerson C."/>
            <person name="Rensing S.A."/>
            <person name="Gagneul D."/>
            <person name="Dickenson N.E."/>
            <person name="Oesterhelt C."/>
            <person name="Lercher M.J."/>
            <person name="Weber A.P."/>
        </authorList>
    </citation>
    <scope>NUCLEOTIDE SEQUENCE [LARGE SCALE GENOMIC DNA]</scope>
    <source>
        <strain evidence="5">074W</strain>
    </source>
</reference>
<dbReference type="STRING" id="130081.M2XSE0"/>
<dbReference type="InterPro" id="IPR013024">
    <property type="entry name" value="GGCT-like"/>
</dbReference>
<dbReference type="KEGG" id="gsl:Gasu_60530"/>
<dbReference type="SUPFAM" id="SSF110857">
    <property type="entry name" value="Gamma-glutamyl cyclotransferase-like"/>
    <property type="match status" value="1"/>
</dbReference>
<evidence type="ECO:0000313" key="4">
    <source>
        <dbReference type="EMBL" id="EME26324.1"/>
    </source>
</evidence>